<dbReference type="EMBL" id="JBAMZN010000030">
    <property type="protein sequence ID" value="KAL0521853.1"/>
    <property type="molecule type" value="Genomic_DNA"/>
</dbReference>
<dbReference type="AlphaFoldDB" id="A0AAW3BL18"/>
<protein>
    <submittedName>
        <fullName evidence="1">Uncharacterized protein</fullName>
    </submittedName>
</protein>
<sequence>MSSSMIPLGATAQRVKMLECGPCALRSAMRRAGRGGWTPPLADFAVDIVAGALTLTSATEVLVPASLVHYVESCRAEATRTARSALTQQPWRAWDVALEEQRLVTLVTARDVAHFVSSDCYGGAYRTLCVPVPAGPLVAQLDFGIPVDTFYAEVLPGVLDAVDASGRVRWRAWMRSALTCAYEGTHVPPIRTAEYTSQLLRQRGGCESVMWEAAMTGLTPRWLETASKTALAVGVPPGSLALALPEESSCTARLLAKSVEVGIVAWATCAVVDSPLYPHASPLASPPSVQLFVTGWNDASATAPPTGDGDDNAFEAAEESLVQCLGFVDAVRERATALLRIDARENDSTTQVCCPKHTHRQQVTGSDECGVMRRGV</sequence>
<dbReference type="Proteomes" id="UP001501274">
    <property type="component" value="Unassembled WGS sequence"/>
</dbReference>
<proteinExistence type="predicted"/>
<name>A0AAW3BL18_9TRYP</name>
<accession>A0AAW3BL18</accession>
<keyword evidence="2" id="KW-1185">Reference proteome</keyword>
<evidence type="ECO:0000313" key="2">
    <source>
        <dbReference type="Proteomes" id="UP001501274"/>
    </source>
</evidence>
<reference evidence="1 2" key="1">
    <citation type="submission" date="2024-02" db="EMBL/GenBank/DDBJ databases">
        <title>FIRST GENOME SEQUENCES OF Leishmania (Viannia) shawi, Leishmania (Viannia) lindenbergi AND Leishmania (Viannia) utingensis.</title>
        <authorList>
            <person name="Resadore F."/>
            <person name="Custodio M.G.F."/>
            <person name="Boite M.C."/>
            <person name="Cupolillo E."/>
            <person name="Ferreira G.E.M."/>
        </authorList>
    </citation>
    <scope>NUCLEOTIDE SEQUENCE [LARGE SCALE GENOMIC DNA]</scope>
    <source>
        <strain evidence="1 2">MDAS/BR/1979/M5533</strain>
    </source>
</reference>
<organism evidence="1 2">
    <name type="scientific">Leishmania naiffi</name>
    <dbReference type="NCBI Taxonomy" id="5678"/>
    <lineage>
        <taxon>Eukaryota</taxon>
        <taxon>Discoba</taxon>
        <taxon>Euglenozoa</taxon>
        <taxon>Kinetoplastea</taxon>
        <taxon>Metakinetoplastina</taxon>
        <taxon>Trypanosomatida</taxon>
        <taxon>Trypanosomatidae</taxon>
        <taxon>Leishmaniinae</taxon>
        <taxon>Leishmania</taxon>
        <taxon>Leishmania naiffi species complex</taxon>
    </lineage>
</organism>
<comment type="caution">
    <text evidence="1">The sequence shown here is derived from an EMBL/GenBank/DDBJ whole genome shotgun (WGS) entry which is preliminary data.</text>
</comment>
<evidence type="ECO:0000313" key="1">
    <source>
        <dbReference type="EMBL" id="KAL0521853.1"/>
    </source>
</evidence>
<gene>
    <name evidence="1" type="ORF">Q4I28_005213</name>
</gene>